<feature type="region of interest" description="Disordered" evidence="3">
    <location>
        <begin position="412"/>
        <end position="432"/>
    </location>
</feature>
<keyword evidence="5" id="KW-1185">Reference proteome</keyword>
<feature type="compositionally biased region" description="Basic and acidic residues" evidence="3">
    <location>
        <begin position="772"/>
        <end position="792"/>
    </location>
</feature>
<dbReference type="GO" id="GO:0031514">
    <property type="term" value="C:motile cilium"/>
    <property type="evidence" value="ECO:0007669"/>
    <property type="project" value="TreeGrafter"/>
</dbReference>
<feature type="compositionally biased region" description="Basic and acidic residues" evidence="3">
    <location>
        <begin position="412"/>
        <end position="430"/>
    </location>
</feature>
<name>A0A813VXT1_9BILA</name>
<accession>A0A813VXT1</accession>
<keyword evidence="1" id="KW-0677">Repeat</keyword>
<dbReference type="GO" id="GO:0003341">
    <property type="term" value="P:cilium movement"/>
    <property type="evidence" value="ECO:0007669"/>
    <property type="project" value="TreeGrafter"/>
</dbReference>
<dbReference type="Gene3D" id="1.25.40.10">
    <property type="entry name" value="Tetratricopeptide repeat domain"/>
    <property type="match status" value="3"/>
</dbReference>
<feature type="region of interest" description="Disordered" evidence="3">
    <location>
        <begin position="764"/>
        <end position="822"/>
    </location>
</feature>
<evidence type="ECO:0000313" key="5">
    <source>
        <dbReference type="Proteomes" id="UP000663879"/>
    </source>
</evidence>
<dbReference type="SMART" id="SM00028">
    <property type="entry name" value="TPR"/>
    <property type="match status" value="5"/>
</dbReference>
<evidence type="ECO:0000256" key="1">
    <source>
        <dbReference type="ARBA" id="ARBA00022737"/>
    </source>
</evidence>
<gene>
    <name evidence="4" type="ORF">OXX778_LOCUS8884</name>
</gene>
<comment type="caution">
    <text evidence="4">The sequence shown here is derived from an EMBL/GenBank/DDBJ whole genome shotgun (WGS) entry which is preliminary data.</text>
</comment>
<evidence type="ECO:0000313" key="4">
    <source>
        <dbReference type="EMBL" id="CAF0849700.1"/>
    </source>
</evidence>
<dbReference type="Proteomes" id="UP000663879">
    <property type="component" value="Unassembled WGS sequence"/>
</dbReference>
<sequence>MQDGQRSKLSLYSGNDKSTEKINIFIKKCKNLITQKPEGLTLYAKIDFNEVQIAESPKIQVTPENIPDINFSAVLNVVTTDQNNLDDITYKPIIITLIEVLPKEKKQKEEKVQPFGQCTFDLLDLIRGKTELSLKLPVYATPGSTLESQPADLSMPELEIKVMLEQPLLTEEELAKSNLLTITLDSMYAVPEPWLNNNREYAYTSSLPLPVNDEKDNAIVFVNGLLKAPTDPPAKHKRYVDTRGIQSASAVFLPALSHHEEQNVEELGDFQAKEDLEYRLTAEKEKHRIVWQAERRCFLNQTSNLAMRDQVLKARYWPIEIMRSSIPTGVKGKRDEDLNMSYHGVVYIDMQPLLYPGATHIRGAYKIYPFQDGEYATKTKRKNGIADEALKVVSSLYDRNFAVLPVKKDQKAAEKKDNKKARESNADGHDISQSVQQIIESKSFILIDIKFDKPLIPRKPFDLLVKKVSELIPPRPKYPLKTNSAEKAVADFHGQIKSILNNIIDDYRKLNLDENDSISETPSKSSRESEFEIKRKKLLFELNSTGKYFAFKEQLKNSVIKVVREKFLRTSALNDPDELQQFLSELYVFLIDELHKSLNESLSVEDVPATENHLTDSQQMKHFAIEAEMNRNYDLAAYYYQERIAREKDSYSNWYDYAVFNLLIEDLARCEECLKECISINAHEINGLLLYSAICAMQEKYDIAEIFLERVTAQENEHVVAWTLHSMLYEQKGQELNADITLKKVLKMNQIQYSELMASLNIQPQHAETEDEAAKKEEELIDESKLHAESKSRNSKRGTLTNPGKIKLNDPLIKSKSPGISHQKLEDLGPSLKEKQSMTELAINKSIYLRTADFLIKNNAFAWAEKCMAKELVSPNGGPSCQYHILLTKIKLAKNELEDAEKQCCEALAFDYQNYEAWILWGHIRYLTGEFRDAKERYERVLLFPELPSNQTHAIYIRLASIYLKEENYEEAKKLFLYPCKNSPSCMSWLGVGICCYRLELLEEAKNALAEANILNNKAPEVWAYLSLICLKTNKPLEAEQAYKYAIKLNLDNPELLDEIHLLQEQLGFGNPEF</sequence>
<dbReference type="GO" id="GO:0070062">
    <property type="term" value="C:extracellular exosome"/>
    <property type="evidence" value="ECO:0007669"/>
    <property type="project" value="TreeGrafter"/>
</dbReference>
<dbReference type="InterPro" id="IPR052628">
    <property type="entry name" value="CFAP70"/>
</dbReference>
<dbReference type="SUPFAM" id="SSF48452">
    <property type="entry name" value="TPR-like"/>
    <property type="match status" value="2"/>
</dbReference>
<dbReference type="InterPro" id="IPR011990">
    <property type="entry name" value="TPR-like_helical_dom_sf"/>
</dbReference>
<keyword evidence="2" id="KW-0802">TPR repeat</keyword>
<protein>
    <recommendedName>
        <fullName evidence="6">Cilia-and flagella-associated protein 70</fullName>
    </recommendedName>
</protein>
<dbReference type="PANTHER" id="PTHR44314:SF1">
    <property type="entry name" value="CILIA- AND FLAGELLA-ASSOCIATED PROTEIN 70"/>
    <property type="match status" value="1"/>
</dbReference>
<dbReference type="PANTHER" id="PTHR44314">
    <property type="entry name" value="CILIA- AND FLAGELLA-ASSOCIATED PROTEIN 70"/>
    <property type="match status" value="1"/>
</dbReference>
<dbReference type="AlphaFoldDB" id="A0A813VXT1"/>
<dbReference type="GO" id="GO:0060271">
    <property type="term" value="P:cilium assembly"/>
    <property type="evidence" value="ECO:0007669"/>
    <property type="project" value="TreeGrafter"/>
</dbReference>
<dbReference type="OrthoDB" id="10262375at2759"/>
<evidence type="ECO:0000256" key="3">
    <source>
        <dbReference type="SAM" id="MobiDB-lite"/>
    </source>
</evidence>
<evidence type="ECO:0000256" key="2">
    <source>
        <dbReference type="ARBA" id="ARBA00022803"/>
    </source>
</evidence>
<reference evidence="4" key="1">
    <citation type="submission" date="2021-02" db="EMBL/GenBank/DDBJ databases">
        <authorList>
            <person name="Nowell W R."/>
        </authorList>
    </citation>
    <scope>NUCLEOTIDE SEQUENCE</scope>
    <source>
        <strain evidence="4">Ploen Becks lab</strain>
    </source>
</reference>
<dbReference type="InterPro" id="IPR019734">
    <property type="entry name" value="TPR_rpt"/>
</dbReference>
<proteinExistence type="predicted"/>
<organism evidence="4 5">
    <name type="scientific">Brachionus calyciflorus</name>
    <dbReference type="NCBI Taxonomy" id="104777"/>
    <lineage>
        <taxon>Eukaryota</taxon>
        <taxon>Metazoa</taxon>
        <taxon>Spiralia</taxon>
        <taxon>Gnathifera</taxon>
        <taxon>Rotifera</taxon>
        <taxon>Eurotatoria</taxon>
        <taxon>Monogononta</taxon>
        <taxon>Pseudotrocha</taxon>
        <taxon>Ploima</taxon>
        <taxon>Brachionidae</taxon>
        <taxon>Brachionus</taxon>
    </lineage>
</organism>
<dbReference type="EMBL" id="CAJNOC010001263">
    <property type="protein sequence ID" value="CAF0849700.1"/>
    <property type="molecule type" value="Genomic_DNA"/>
</dbReference>
<evidence type="ECO:0008006" key="6">
    <source>
        <dbReference type="Google" id="ProtNLM"/>
    </source>
</evidence>
<dbReference type="Pfam" id="PF13181">
    <property type="entry name" value="TPR_8"/>
    <property type="match status" value="1"/>
</dbReference>